<comment type="caution">
    <text evidence="2">The sequence shown here is derived from an EMBL/GenBank/DDBJ whole genome shotgun (WGS) entry which is preliminary data.</text>
</comment>
<dbReference type="Pfam" id="PF14366">
    <property type="entry name" value="DUF4410"/>
    <property type="match status" value="1"/>
</dbReference>
<reference evidence="2 3" key="1">
    <citation type="submission" date="2021-05" db="EMBL/GenBank/DDBJ databases">
        <title>The draft genome of Geobacter pelophilus DSM 12255.</title>
        <authorList>
            <person name="Xu Z."/>
            <person name="Masuda Y."/>
            <person name="Itoh H."/>
            <person name="Senoo K."/>
        </authorList>
    </citation>
    <scope>NUCLEOTIDE SEQUENCE [LARGE SCALE GENOMIC DNA]</scope>
    <source>
        <strain evidence="2 3">DSM 12255</strain>
    </source>
</reference>
<dbReference type="AlphaFoldDB" id="A0AAW4KZI1"/>
<name>A0AAW4KZI1_9BACT</name>
<gene>
    <name evidence="2" type="ORF">KI809_03370</name>
</gene>
<dbReference type="RefSeq" id="WP_214170077.1">
    <property type="nucleotide sequence ID" value="NZ_JAHCVJ010000001.1"/>
</dbReference>
<evidence type="ECO:0000313" key="2">
    <source>
        <dbReference type="EMBL" id="MBT0663332.1"/>
    </source>
</evidence>
<evidence type="ECO:0000313" key="3">
    <source>
        <dbReference type="Proteomes" id="UP000811899"/>
    </source>
</evidence>
<proteinExistence type="predicted"/>
<feature type="signal peptide" evidence="1">
    <location>
        <begin position="1"/>
        <end position="23"/>
    </location>
</feature>
<dbReference type="InterPro" id="IPR025522">
    <property type="entry name" value="DUF4410"/>
</dbReference>
<keyword evidence="1" id="KW-0732">Signal</keyword>
<dbReference type="EMBL" id="JAHCVJ010000001">
    <property type="protein sequence ID" value="MBT0663332.1"/>
    <property type="molecule type" value="Genomic_DNA"/>
</dbReference>
<dbReference type="Proteomes" id="UP000811899">
    <property type="component" value="Unassembled WGS sequence"/>
</dbReference>
<evidence type="ECO:0000256" key="1">
    <source>
        <dbReference type="SAM" id="SignalP"/>
    </source>
</evidence>
<feature type="chain" id="PRO_5043946830" evidence="1">
    <location>
        <begin position="24"/>
        <end position="199"/>
    </location>
</feature>
<keyword evidence="3" id="KW-1185">Reference proteome</keyword>
<organism evidence="2 3">
    <name type="scientific">Geoanaerobacter pelophilus</name>
    <dbReference type="NCBI Taxonomy" id="60036"/>
    <lineage>
        <taxon>Bacteria</taxon>
        <taxon>Pseudomonadati</taxon>
        <taxon>Thermodesulfobacteriota</taxon>
        <taxon>Desulfuromonadia</taxon>
        <taxon>Geobacterales</taxon>
        <taxon>Geobacteraceae</taxon>
        <taxon>Geoanaerobacter</taxon>
    </lineage>
</organism>
<sequence length="199" mass="22131">MQRLFTLIALVLFLATAPLTVLGADTLPKPEALSEETIFLTEKLSKNYDTIVIKEFSTDGAEYSRVDDEERAKITTMTPMLLSNIALSMEGELKGKKLFKNIIKNGEPKGKAVILEGKITEFNAGSRALKFWVGFGAGKAYLKFKGRLLDAATGKELANFEDRETGYRGAMSMESYEDLFPHQAKSIGENLAKFLEKLY</sequence>
<accession>A0AAW4KZI1</accession>
<protein>
    <submittedName>
        <fullName evidence="2">DUF4410 domain-containing protein</fullName>
    </submittedName>
</protein>